<protein>
    <submittedName>
        <fullName evidence="2">Acyl-CoA carboxylase epsilon subunit-like protein</fullName>
    </submittedName>
</protein>
<keyword evidence="3" id="KW-1185">Reference proteome</keyword>
<dbReference type="Proteomes" id="UP000237846">
    <property type="component" value="Unassembled WGS sequence"/>
</dbReference>
<name>A0A2T0PQ23_9ACTN</name>
<sequence>MHAARQDTVIRVVRGRLDEAEAVALALVLARPAAPAPRRAAGLAAAPPAWTRPDRYRSPASWPGPGGPVGRR</sequence>
<dbReference type="EMBL" id="PVZC01000015">
    <property type="protein sequence ID" value="PRX90908.1"/>
    <property type="molecule type" value="Genomic_DNA"/>
</dbReference>
<dbReference type="GO" id="GO:0004658">
    <property type="term" value="F:propionyl-CoA carboxylase activity"/>
    <property type="evidence" value="ECO:0007669"/>
    <property type="project" value="InterPro"/>
</dbReference>
<evidence type="ECO:0000313" key="2">
    <source>
        <dbReference type="EMBL" id="PRX90908.1"/>
    </source>
</evidence>
<evidence type="ECO:0000313" key="3">
    <source>
        <dbReference type="Proteomes" id="UP000237846"/>
    </source>
</evidence>
<feature type="compositionally biased region" description="Low complexity" evidence="1">
    <location>
        <begin position="36"/>
        <end position="49"/>
    </location>
</feature>
<evidence type="ECO:0000256" key="1">
    <source>
        <dbReference type="SAM" id="MobiDB-lite"/>
    </source>
</evidence>
<dbReference type="InterPro" id="IPR032716">
    <property type="entry name" value="ACC_epsilon"/>
</dbReference>
<gene>
    <name evidence="2" type="ORF">CLV72_1154</name>
</gene>
<proteinExistence type="predicted"/>
<accession>A0A2T0PQ23</accession>
<dbReference type="Pfam" id="PF13822">
    <property type="entry name" value="ACC_epsilon"/>
    <property type="match status" value="1"/>
</dbReference>
<dbReference type="AlphaFoldDB" id="A0A2T0PQ23"/>
<reference evidence="2 3" key="1">
    <citation type="submission" date="2018-03" db="EMBL/GenBank/DDBJ databases">
        <title>Genomic Encyclopedia of Archaeal and Bacterial Type Strains, Phase II (KMG-II): from individual species to whole genera.</title>
        <authorList>
            <person name="Goeker M."/>
        </authorList>
    </citation>
    <scope>NUCLEOTIDE SEQUENCE [LARGE SCALE GENOMIC DNA]</scope>
    <source>
        <strain evidence="2 3">DSM 45601</strain>
    </source>
</reference>
<dbReference type="GO" id="GO:0003989">
    <property type="term" value="F:acetyl-CoA carboxylase activity"/>
    <property type="evidence" value="ECO:0007669"/>
    <property type="project" value="InterPro"/>
</dbReference>
<organism evidence="2 3">
    <name type="scientific">Allonocardiopsis opalescens</name>
    <dbReference type="NCBI Taxonomy" id="1144618"/>
    <lineage>
        <taxon>Bacteria</taxon>
        <taxon>Bacillati</taxon>
        <taxon>Actinomycetota</taxon>
        <taxon>Actinomycetes</taxon>
        <taxon>Streptosporangiales</taxon>
        <taxon>Allonocardiopsis</taxon>
    </lineage>
</organism>
<comment type="caution">
    <text evidence="2">The sequence shown here is derived from an EMBL/GenBank/DDBJ whole genome shotgun (WGS) entry which is preliminary data.</text>
</comment>
<feature type="region of interest" description="Disordered" evidence="1">
    <location>
        <begin position="36"/>
        <end position="72"/>
    </location>
</feature>
<dbReference type="RefSeq" id="WP_106253720.1">
    <property type="nucleotide sequence ID" value="NZ_PVZC01000015.1"/>
</dbReference>